<dbReference type="AlphaFoldDB" id="A0A844G913"/>
<evidence type="ECO:0000313" key="2">
    <source>
        <dbReference type="Proteomes" id="UP000435649"/>
    </source>
</evidence>
<sequence length="62" mass="6980">MTEAGKSDNWATLSPAEKKLELFRRQKELLDTFLATGAISQSQHDKSLNCLIEKMGIGEENR</sequence>
<protein>
    <submittedName>
        <fullName evidence="1">Uncharacterized protein</fullName>
    </submittedName>
</protein>
<organism evidence="1 2">
    <name type="scientific">Victivallis lenta</name>
    <dbReference type="NCBI Taxonomy" id="2606640"/>
    <lineage>
        <taxon>Bacteria</taxon>
        <taxon>Pseudomonadati</taxon>
        <taxon>Lentisphaerota</taxon>
        <taxon>Lentisphaeria</taxon>
        <taxon>Victivallales</taxon>
        <taxon>Victivallaceae</taxon>
        <taxon>Victivallis</taxon>
    </lineage>
</organism>
<proteinExistence type="predicted"/>
<evidence type="ECO:0000313" key="1">
    <source>
        <dbReference type="EMBL" id="MST99434.1"/>
    </source>
</evidence>
<reference evidence="1 2" key="1">
    <citation type="submission" date="2019-08" db="EMBL/GenBank/DDBJ databases">
        <title>In-depth cultivation of the pig gut microbiome towards novel bacterial diversity and tailored functional studies.</title>
        <authorList>
            <person name="Wylensek D."/>
            <person name="Hitch T.C.A."/>
            <person name="Clavel T."/>
        </authorList>
    </citation>
    <scope>NUCLEOTIDE SEQUENCE [LARGE SCALE GENOMIC DNA]</scope>
    <source>
        <strain evidence="1 2">BBE-744-WT-12</strain>
    </source>
</reference>
<accession>A0A844G913</accession>
<keyword evidence="2" id="KW-1185">Reference proteome</keyword>
<comment type="caution">
    <text evidence="1">The sequence shown here is derived from an EMBL/GenBank/DDBJ whole genome shotgun (WGS) entry which is preliminary data.</text>
</comment>
<dbReference type="EMBL" id="VUNS01000036">
    <property type="protein sequence ID" value="MST99434.1"/>
    <property type="molecule type" value="Genomic_DNA"/>
</dbReference>
<dbReference type="Proteomes" id="UP000435649">
    <property type="component" value="Unassembled WGS sequence"/>
</dbReference>
<dbReference type="RefSeq" id="WP_154420626.1">
    <property type="nucleotide sequence ID" value="NZ_VUNS01000036.1"/>
</dbReference>
<gene>
    <name evidence="1" type="ORF">FYJ85_20620</name>
</gene>
<name>A0A844G913_9BACT</name>